<organism evidence="1 2">
    <name type="scientific">Clonorchis sinensis</name>
    <name type="common">Chinese liver fluke</name>
    <dbReference type="NCBI Taxonomy" id="79923"/>
    <lineage>
        <taxon>Eukaryota</taxon>
        <taxon>Metazoa</taxon>
        <taxon>Spiralia</taxon>
        <taxon>Lophotrochozoa</taxon>
        <taxon>Platyhelminthes</taxon>
        <taxon>Trematoda</taxon>
        <taxon>Digenea</taxon>
        <taxon>Opisthorchiida</taxon>
        <taxon>Opisthorchiata</taxon>
        <taxon>Opisthorchiidae</taxon>
        <taxon>Clonorchis</taxon>
    </lineage>
</organism>
<dbReference type="EMBL" id="DF143208">
    <property type="protein sequence ID" value="GAA51855.1"/>
    <property type="molecule type" value="Genomic_DNA"/>
</dbReference>
<reference evidence="1" key="1">
    <citation type="journal article" date="2011" name="Genome Biol.">
        <title>The draft genome of the carcinogenic human liver fluke Clonorchis sinensis.</title>
        <authorList>
            <person name="Wang X."/>
            <person name="Chen W."/>
            <person name="Huang Y."/>
            <person name="Sun J."/>
            <person name="Men J."/>
            <person name="Liu H."/>
            <person name="Luo F."/>
            <person name="Guo L."/>
            <person name="Lv X."/>
            <person name="Deng C."/>
            <person name="Zhou C."/>
            <person name="Fan Y."/>
            <person name="Li X."/>
            <person name="Huang L."/>
            <person name="Hu Y."/>
            <person name="Liang C."/>
            <person name="Hu X."/>
            <person name="Xu J."/>
            <person name="Yu X."/>
        </authorList>
    </citation>
    <scope>NUCLEOTIDE SEQUENCE [LARGE SCALE GENOMIC DNA]</scope>
    <source>
        <strain evidence="1">Henan</strain>
    </source>
</reference>
<dbReference type="Proteomes" id="UP000008909">
    <property type="component" value="Unassembled WGS sequence"/>
</dbReference>
<dbReference type="AlphaFoldDB" id="G7YFX2"/>
<evidence type="ECO:0000313" key="2">
    <source>
        <dbReference type="Proteomes" id="UP000008909"/>
    </source>
</evidence>
<gene>
    <name evidence="1" type="ORF">CLF_106909</name>
</gene>
<sequence>MRKNRRLITSSGYKTTSCDFPKTAGKIRTNRLVEIQELSAIYLLRPQDTQDAILVTLVGHVASTWPANTSFFGFIVRRSERLDGVFESETFTNMFVNVWEFDE</sequence>
<name>G7YFX2_CLOSI</name>
<protein>
    <submittedName>
        <fullName evidence="1">Uncharacterized protein</fullName>
    </submittedName>
</protein>
<keyword evidence="2" id="KW-1185">Reference proteome</keyword>
<reference key="2">
    <citation type="submission" date="2011-10" db="EMBL/GenBank/DDBJ databases">
        <title>The genome and transcriptome sequence of Clonorchis sinensis provide insights into the carcinogenic liver fluke.</title>
        <authorList>
            <person name="Wang X."/>
            <person name="Huang Y."/>
            <person name="Chen W."/>
            <person name="Liu H."/>
            <person name="Guo L."/>
            <person name="Chen Y."/>
            <person name="Luo F."/>
            <person name="Zhou W."/>
            <person name="Sun J."/>
            <person name="Mao Q."/>
            <person name="Liang P."/>
            <person name="Zhou C."/>
            <person name="Tian Y."/>
            <person name="Men J."/>
            <person name="Lv X."/>
            <person name="Huang L."/>
            <person name="Zhou J."/>
            <person name="Hu Y."/>
            <person name="Li R."/>
            <person name="Zhang F."/>
            <person name="Lei H."/>
            <person name="Li X."/>
            <person name="Hu X."/>
            <person name="Liang C."/>
            <person name="Xu J."/>
            <person name="Wu Z."/>
            <person name="Yu X."/>
        </authorList>
    </citation>
    <scope>NUCLEOTIDE SEQUENCE</scope>
    <source>
        <strain>Henan</strain>
    </source>
</reference>
<proteinExistence type="predicted"/>
<evidence type="ECO:0000313" key="1">
    <source>
        <dbReference type="EMBL" id="GAA51855.1"/>
    </source>
</evidence>
<accession>G7YFX2</accession>